<protein>
    <submittedName>
        <fullName evidence="2">Ovule protein</fullName>
    </submittedName>
</protein>
<organism evidence="1 2">
    <name type="scientific">Steinernema glaseri</name>
    <dbReference type="NCBI Taxonomy" id="37863"/>
    <lineage>
        <taxon>Eukaryota</taxon>
        <taxon>Metazoa</taxon>
        <taxon>Ecdysozoa</taxon>
        <taxon>Nematoda</taxon>
        <taxon>Chromadorea</taxon>
        <taxon>Rhabditida</taxon>
        <taxon>Tylenchina</taxon>
        <taxon>Panagrolaimomorpha</taxon>
        <taxon>Strongyloidoidea</taxon>
        <taxon>Steinernematidae</taxon>
        <taxon>Steinernema</taxon>
    </lineage>
</organism>
<reference evidence="2" key="1">
    <citation type="submission" date="2016-11" db="UniProtKB">
        <authorList>
            <consortium name="WormBaseParasite"/>
        </authorList>
    </citation>
    <scope>IDENTIFICATION</scope>
</reference>
<sequence>MGPCPDVKGLLLLKLISPAESSNRTAYNHSKDHSKTILRHSFGAPRETKAVQKLLLHLGYWIFPFVVFQ</sequence>
<dbReference type="Proteomes" id="UP000095287">
    <property type="component" value="Unplaced"/>
</dbReference>
<dbReference type="WBParaSite" id="L893_g19899.t1">
    <property type="protein sequence ID" value="L893_g19899.t1"/>
    <property type="gene ID" value="L893_g19899"/>
</dbReference>
<keyword evidence="1" id="KW-1185">Reference proteome</keyword>
<name>A0A1I7YU94_9BILA</name>
<evidence type="ECO:0000313" key="2">
    <source>
        <dbReference type="WBParaSite" id="L893_g19899.t1"/>
    </source>
</evidence>
<dbReference type="AlphaFoldDB" id="A0A1I7YU94"/>
<evidence type="ECO:0000313" key="1">
    <source>
        <dbReference type="Proteomes" id="UP000095287"/>
    </source>
</evidence>
<proteinExistence type="predicted"/>
<accession>A0A1I7YU94</accession>